<dbReference type="Proteomes" id="UP000284706">
    <property type="component" value="Unassembled WGS sequence"/>
</dbReference>
<organism evidence="1 2">
    <name type="scientific">Gymnopilus dilepis</name>
    <dbReference type="NCBI Taxonomy" id="231916"/>
    <lineage>
        <taxon>Eukaryota</taxon>
        <taxon>Fungi</taxon>
        <taxon>Dikarya</taxon>
        <taxon>Basidiomycota</taxon>
        <taxon>Agaricomycotina</taxon>
        <taxon>Agaricomycetes</taxon>
        <taxon>Agaricomycetidae</taxon>
        <taxon>Agaricales</taxon>
        <taxon>Agaricineae</taxon>
        <taxon>Hymenogastraceae</taxon>
        <taxon>Gymnopilus</taxon>
    </lineage>
</organism>
<dbReference type="AlphaFoldDB" id="A0A409WDB0"/>
<sequence length="165" mass="18257">MKKTGTLGFRVLLLGTSKPEKRLSLINAGLRRPGIHDETYPIHSFPLRFVNKHLDGTPRRATFTGPPTSLSSKDTPGVLRPLHGKMPVSCAPVRIAAMVDYDAKARNSPLSKPYPISKPFMSRHSLPGSHPHYEVRYNTLQCDCALWPSVDTPLHVAVDNTVILL</sequence>
<reference evidence="1 2" key="1">
    <citation type="journal article" date="2018" name="Evol. Lett.">
        <title>Horizontal gene cluster transfer increased hallucinogenic mushroom diversity.</title>
        <authorList>
            <person name="Reynolds H.T."/>
            <person name="Vijayakumar V."/>
            <person name="Gluck-Thaler E."/>
            <person name="Korotkin H.B."/>
            <person name="Matheny P.B."/>
            <person name="Slot J.C."/>
        </authorList>
    </citation>
    <scope>NUCLEOTIDE SEQUENCE [LARGE SCALE GENOMIC DNA]</scope>
    <source>
        <strain evidence="1 2">SRW20</strain>
    </source>
</reference>
<name>A0A409WDB0_9AGAR</name>
<protein>
    <submittedName>
        <fullName evidence="1">Uncharacterized protein</fullName>
    </submittedName>
</protein>
<comment type="caution">
    <text evidence="1">The sequence shown here is derived from an EMBL/GenBank/DDBJ whole genome shotgun (WGS) entry which is preliminary data.</text>
</comment>
<evidence type="ECO:0000313" key="1">
    <source>
        <dbReference type="EMBL" id="PPQ76512.1"/>
    </source>
</evidence>
<accession>A0A409WDB0</accession>
<dbReference type="InParanoid" id="A0A409WDB0"/>
<dbReference type="EMBL" id="NHYE01005151">
    <property type="protein sequence ID" value="PPQ76512.1"/>
    <property type="molecule type" value="Genomic_DNA"/>
</dbReference>
<keyword evidence="2" id="KW-1185">Reference proteome</keyword>
<gene>
    <name evidence="1" type="ORF">CVT26_013390</name>
</gene>
<proteinExistence type="predicted"/>
<evidence type="ECO:0000313" key="2">
    <source>
        <dbReference type="Proteomes" id="UP000284706"/>
    </source>
</evidence>